<evidence type="ECO:0000256" key="1">
    <source>
        <dbReference type="SAM" id="MobiDB-lite"/>
    </source>
</evidence>
<dbReference type="AlphaFoldDB" id="A0A5B7FGM3"/>
<evidence type="ECO:0000313" key="3">
    <source>
        <dbReference type="Proteomes" id="UP000324222"/>
    </source>
</evidence>
<feature type="compositionally biased region" description="Pro residues" evidence="1">
    <location>
        <begin position="28"/>
        <end position="37"/>
    </location>
</feature>
<sequence>MPWNGVFRAHQLTCRDGRWHYLPPLLPSPPLSRPLNPPTTTATALKAPPPPSAPFSPTSLAHPLLPTPCSPPSSANSIVITVKLARYKSEGDRSCPPHVHHLPVCEGRLLKSLRRLVEG</sequence>
<feature type="compositionally biased region" description="Low complexity" evidence="1">
    <location>
        <begin position="55"/>
        <end position="64"/>
    </location>
</feature>
<keyword evidence="3" id="KW-1185">Reference proteome</keyword>
<organism evidence="2 3">
    <name type="scientific">Portunus trituberculatus</name>
    <name type="common">Swimming crab</name>
    <name type="synonym">Neptunus trituberculatus</name>
    <dbReference type="NCBI Taxonomy" id="210409"/>
    <lineage>
        <taxon>Eukaryota</taxon>
        <taxon>Metazoa</taxon>
        <taxon>Ecdysozoa</taxon>
        <taxon>Arthropoda</taxon>
        <taxon>Crustacea</taxon>
        <taxon>Multicrustacea</taxon>
        <taxon>Malacostraca</taxon>
        <taxon>Eumalacostraca</taxon>
        <taxon>Eucarida</taxon>
        <taxon>Decapoda</taxon>
        <taxon>Pleocyemata</taxon>
        <taxon>Brachyura</taxon>
        <taxon>Eubrachyura</taxon>
        <taxon>Portunoidea</taxon>
        <taxon>Portunidae</taxon>
        <taxon>Portuninae</taxon>
        <taxon>Portunus</taxon>
    </lineage>
</organism>
<proteinExistence type="predicted"/>
<protein>
    <submittedName>
        <fullName evidence="2">Uncharacterized protein</fullName>
    </submittedName>
</protein>
<accession>A0A5B7FGM3</accession>
<gene>
    <name evidence="2" type="ORF">E2C01_038072</name>
</gene>
<dbReference type="Proteomes" id="UP000324222">
    <property type="component" value="Unassembled WGS sequence"/>
</dbReference>
<name>A0A5B7FGM3_PORTR</name>
<feature type="region of interest" description="Disordered" evidence="1">
    <location>
        <begin position="28"/>
        <end position="73"/>
    </location>
</feature>
<dbReference type="EMBL" id="VSRR010006267">
    <property type="protein sequence ID" value="MPC44399.1"/>
    <property type="molecule type" value="Genomic_DNA"/>
</dbReference>
<reference evidence="2 3" key="1">
    <citation type="submission" date="2019-05" db="EMBL/GenBank/DDBJ databases">
        <title>Another draft genome of Portunus trituberculatus and its Hox gene families provides insights of decapod evolution.</title>
        <authorList>
            <person name="Jeong J.-H."/>
            <person name="Song I."/>
            <person name="Kim S."/>
            <person name="Choi T."/>
            <person name="Kim D."/>
            <person name="Ryu S."/>
            <person name="Kim W."/>
        </authorList>
    </citation>
    <scope>NUCLEOTIDE SEQUENCE [LARGE SCALE GENOMIC DNA]</scope>
    <source>
        <tissue evidence="2">Muscle</tissue>
    </source>
</reference>
<comment type="caution">
    <text evidence="2">The sequence shown here is derived from an EMBL/GenBank/DDBJ whole genome shotgun (WGS) entry which is preliminary data.</text>
</comment>
<evidence type="ECO:0000313" key="2">
    <source>
        <dbReference type="EMBL" id="MPC44399.1"/>
    </source>
</evidence>